<dbReference type="InterPro" id="IPR000836">
    <property type="entry name" value="PRTase_dom"/>
</dbReference>
<dbReference type="KEGG" id="spzr:G5C33_15285"/>
<dbReference type="Gene3D" id="3.40.50.2020">
    <property type="match status" value="1"/>
</dbReference>
<dbReference type="InterPro" id="IPR051910">
    <property type="entry name" value="ComF/GntX_DNA_util-trans"/>
</dbReference>
<dbReference type="InterPro" id="IPR029057">
    <property type="entry name" value="PRTase-like"/>
</dbReference>
<evidence type="ECO:0000313" key="3">
    <source>
        <dbReference type="EMBL" id="QIG81972.1"/>
    </source>
</evidence>
<evidence type="ECO:0000259" key="2">
    <source>
        <dbReference type="Pfam" id="PF18912"/>
    </source>
</evidence>
<sequence>MLSLAPPVRAVARIADLALPPRCPGCSAVTQEDHRFCAACWAQLRFLGEPWCATCNLPFEYDLGPGAQCGECMVRPPAHDGVRAAVAYGDIARSVALKLKYGGRMAAADTMARAMARLMPGDADLLIPVPLHRWRLWRRGYNQALLLAQALGRASAVPIARDILLRTKATPVLRGMNPKERRKAVAGAFALADGTKNAIAGKRIVLVDDVFTSGATATACAVLLKRGGATKVTLLCWARVLPGETAD</sequence>
<feature type="domain" description="Double zinc ribbon" evidence="2">
    <location>
        <begin position="15"/>
        <end position="73"/>
    </location>
</feature>
<dbReference type="PANTHER" id="PTHR47505">
    <property type="entry name" value="DNA UTILIZATION PROTEIN YHGH"/>
    <property type="match status" value="1"/>
</dbReference>
<organism evidence="3 4">
    <name type="scientific">Stakelama tenebrarum</name>
    <dbReference type="NCBI Taxonomy" id="2711215"/>
    <lineage>
        <taxon>Bacteria</taxon>
        <taxon>Pseudomonadati</taxon>
        <taxon>Pseudomonadota</taxon>
        <taxon>Alphaproteobacteria</taxon>
        <taxon>Sphingomonadales</taxon>
        <taxon>Sphingomonadaceae</taxon>
        <taxon>Stakelama</taxon>
    </lineage>
</organism>
<reference evidence="3 4" key="1">
    <citation type="submission" date="2020-02" db="EMBL/GenBank/DDBJ databases">
        <authorList>
            <person name="Zheng R.K."/>
            <person name="Sun C.M."/>
        </authorList>
    </citation>
    <scope>NUCLEOTIDE SEQUENCE [LARGE SCALE GENOMIC DNA]</scope>
    <source>
        <strain evidence="4">zrk23</strain>
    </source>
</reference>
<dbReference type="RefSeq" id="WP_165328882.1">
    <property type="nucleotide sequence ID" value="NZ_CP049109.1"/>
</dbReference>
<dbReference type="AlphaFoldDB" id="A0A6G6YAK7"/>
<proteinExistence type="inferred from homology"/>
<evidence type="ECO:0000313" key="4">
    <source>
        <dbReference type="Proteomes" id="UP000501568"/>
    </source>
</evidence>
<dbReference type="EMBL" id="CP049109">
    <property type="protein sequence ID" value="QIG81972.1"/>
    <property type="molecule type" value="Genomic_DNA"/>
</dbReference>
<dbReference type="Proteomes" id="UP000501568">
    <property type="component" value="Chromosome"/>
</dbReference>
<dbReference type="Pfam" id="PF18912">
    <property type="entry name" value="DZR_2"/>
    <property type="match status" value="1"/>
</dbReference>
<keyword evidence="4" id="KW-1185">Reference proteome</keyword>
<dbReference type="SUPFAM" id="SSF53271">
    <property type="entry name" value="PRTase-like"/>
    <property type="match status" value="1"/>
</dbReference>
<accession>A0A6G6YAK7</accession>
<gene>
    <name evidence="3" type="ORF">G5C33_15285</name>
</gene>
<dbReference type="PANTHER" id="PTHR47505:SF1">
    <property type="entry name" value="DNA UTILIZATION PROTEIN YHGH"/>
    <property type="match status" value="1"/>
</dbReference>
<protein>
    <submittedName>
        <fullName evidence="3">ComF family protein</fullName>
    </submittedName>
</protein>
<dbReference type="InterPro" id="IPR044005">
    <property type="entry name" value="DZR_2"/>
</dbReference>
<evidence type="ECO:0000256" key="1">
    <source>
        <dbReference type="ARBA" id="ARBA00008007"/>
    </source>
</evidence>
<comment type="similarity">
    <text evidence="1">Belongs to the ComF/GntX family.</text>
</comment>
<dbReference type="CDD" id="cd06223">
    <property type="entry name" value="PRTases_typeI"/>
    <property type="match status" value="1"/>
</dbReference>
<name>A0A6G6YAK7_9SPHN</name>